<feature type="compositionally biased region" description="Gly residues" evidence="1">
    <location>
        <begin position="225"/>
        <end position="234"/>
    </location>
</feature>
<keyword evidence="3" id="KW-1185">Reference proteome</keyword>
<proteinExistence type="predicted"/>
<evidence type="ECO:0000313" key="2">
    <source>
        <dbReference type="EMBL" id="KAF6764836.1"/>
    </source>
</evidence>
<name>A0A8H6IJ79_9AGAR</name>
<organism evidence="2 3">
    <name type="scientific">Ephemerocybe angulata</name>
    <dbReference type="NCBI Taxonomy" id="980116"/>
    <lineage>
        <taxon>Eukaryota</taxon>
        <taxon>Fungi</taxon>
        <taxon>Dikarya</taxon>
        <taxon>Basidiomycota</taxon>
        <taxon>Agaricomycotina</taxon>
        <taxon>Agaricomycetes</taxon>
        <taxon>Agaricomycetidae</taxon>
        <taxon>Agaricales</taxon>
        <taxon>Agaricineae</taxon>
        <taxon>Psathyrellaceae</taxon>
        <taxon>Ephemerocybe</taxon>
    </lineage>
</organism>
<sequence length="260" mass="29928">MTEQVQQQRKRKAPPTFQHLAPEQARKLKKQWIEKEKMKSKWRAEKRKLQAEGVMPIVKKPWEIRDDQEADGDNEKNDDSAEPSHSKRARGNDSESDNEGVSDRSGAESDVPPPPKRTKHSSTNQKPKHFPFTSKNADQKKARERRKTHGRKRLKSQRTSPLKRERDFKGKSRAHPQDAANEDGDRPASLRDLKREAFSKTKLHTFKADPLHKHSGRGQSFNARGRGGSGPPGRGGRRGQPDMRLRMDYMLEKIKRDYTS</sequence>
<dbReference type="Proteomes" id="UP000521943">
    <property type="component" value="Unassembled WGS sequence"/>
</dbReference>
<evidence type="ECO:0000313" key="3">
    <source>
        <dbReference type="Proteomes" id="UP000521943"/>
    </source>
</evidence>
<gene>
    <name evidence="2" type="ORF">DFP72DRAFT_1162759</name>
</gene>
<evidence type="ECO:0000256" key="1">
    <source>
        <dbReference type="SAM" id="MobiDB-lite"/>
    </source>
</evidence>
<feature type="compositionally biased region" description="Basic residues" evidence="1">
    <location>
        <begin position="142"/>
        <end position="156"/>
    </location>
</feature>
<feature type="region of interest" description="Disordered" evidence="1">
    <location>
        <begin position="1"/>
        <end position="245"/>
    </location>
</feature>
<dbReference type="OrthoDB" id="3365439at2759"/>
<feature type="compositionally biased region" description="Basic and acidic residues" evidence="1">
    <location>
        <begin position="60"/>
        <end position="93"/>
    </location>
</feature>
<comment type="caution">
    <text evidence="2">The sequence shown here is derived from an EMBL/GenBank/DDBJ whole genome shotgun (WGS) entry which is preliminary data.</text>
</comment>
<dbReference type="AlphaFoldDB" id="A0A8H6IJ79"/>
<reference evidence="2 3" key="1">
    <citation type="submission" date="2020-07" db="EMBL/GenBank/DDBJ databases">
        <title>Comparative genomics of pyrophilous fungi reveals a link between fire events and developmental genes.</title>
        <authorList>
            <consortium name="DOE Joint Genome Institute"/>
            <person name="Steindorff A.S."/>
            <person name="Carver A."/>
            <person name="Calhoun S."/>
            <person name="Stillman K."/>
            <person name="Liu H."/>
            <person name="Lipzen A."/>
            <person name="Pangilinan J."/>
            <person name="Labutti K."/>
            <person name="Bruns T.D."/>
            <person name="Grigoriev I.V."/>
        </authorList>
    </citation>
    <scope>NUCLEOTIDE SEQUENCE [LARGE SCALE GENOMIC DNA]</scope>
    <source>
        <strain evidence="2 3">CBS 144469</strain>
    </source>
</reference>
<accession>A0A8H6IJ79</accession>
<evidence type="ECO:0008006" key="4">
    <source>
        <dbReference type="Google" id="ProtNLM"/>
    </source>
</evidence>
<dbReference type="EMBL" id="JACGCI010000003">
    <property type="protein sequence ID" value="KAF6764836.1"/>
    <property type="molecule type" value="Genomic_DNA"/>
</dbReference>
<feature type="compositionally biased region" description="Basic and acidic residues" evidence="1">
    <location>
        <begin position="31"/>
        <end position="50"/>
    </location>
</feature>
<protein>
    <recommendedName>
        <fullName evidence="4">rRNA-processing protein FYV7</fullName>
    </recommendedName>
</protein>
<feature type="compositionally biased region" description="Basic and acidic residues" evidence="1">
    <location>
        <begin position="183"/>
        <end position="199"/>
    </location>
</feature>